<protein>
    <recommendedName>
        <fullName evidence="2">prolyl oligopeptidase</fullName>
        <ecNumber evidence="2">3.4.21.26</ecNumber>
    </recommendedName>
</protein>
<feature type="compositionally biased region" description="Basic and acidic residues" evidence="6">
    <location>
        <begin position="409"/>
        <end position="422"/>
    </location>
</feature>
<dbReference type="InterPro" id="IPR023302">
    <property type="entry name" value="Pept_S9A_N"/>
</dbReference>
<evidence type="ECO:0000259" key="8">
    <source>
        <dbReference type="Pfam" id="PF02897"/>
    </source>
</evidence>
<dbReference type="Proteomes" id="UP000536604">
    <property type="component" value="Unassembled WGS sequence"/>
</dbReference>
<evidence type="ECO:0000256" key="4">
    <source>
        <dbReference type="ARBA" id="ARBA00022801"/>
    </source>
</evidence>
<proteinExistence type="predicted"/>
<gene>
    <name evidence="9" type="ORF">FHS13_002564</name>
</gene>
<reference evidence="9 10" key="1">
    <citation type="submission" date="2020-08" db="EMBL/GenBank/DDBJ databases">
        <title>Genomic Encyclopedia of Type Strains, Phase III (KMG-III): the genomes of soil and plant-associated and newly described type strains.</title>
        <authorList>
            <person name="Whitman W."/>
        </authorList>
    </citation>
    <scope>NUCLEOTIDE SEQUENCE [LARGE SCALE GENOMIC DNA]</scope>
    <source>
        <strain evidence="9 10">CECT 8712</strain>
    </source>
</reference>
<feature type="region of interest" description="Disordered" evidence="6">
    <location>
        <begin position="1"/>
        <end position="23"/>
    </location>
</feature>
<keyword evidence="3" id="KW-0645">Protease</keyword>
<feature type="domain" description="Peptidase S9 prolyl oligopeptidase catalytic" evidence="7">
    <location>
        <begin position="477"/>
        <end position="688"/>
    </location>
</feature>
<comment type="caution">
    <text evidence="9">The sequence shown here is derived from an EMBL/GenBank/DDBJ whole genome shotgun (WGS) entry which is preliminary data.</text>
</comment>
<feature type="domain" description="Peptidase S9A N-terminal" evidence="8">
    <location>
        <begin position="15"/>
        <end position="406"/>
    </location>
</feature>
<comment type="catalytic activity">
    <reaction evidence="1">
        <text>Hydrolysis of Pro-|-Xaa &gt;&gt; Ala-|-Xaa in oligopeptides.</text>
        <dbReference type="EC" id="3.4.21.26"/>
    </reaction>
</comment>
<dbReference type="Gene3D" id="2.130.10.120">
    <property type="entry name" value="Prolyl oligopeptidase, N-terminal domain"/>
    <property type="match status" value="1"/>
</dbReference>
<dbReference type="GO" id="GO:0006508">
    <property type="term" value="P:proteolysis"/>
    <property type="evidence" value="ECO:0007669"/>
    <property type="project" value="UniProtKB-KW"/>
</dbReference>
<dbReference type="EC" id="3.4.21.26" evidence="2"/>
<evidence type="ECO:0000313" key="9">
    <source>
        <dbReference type="EMBL" id="MBB6120607.1"/>
    </source>
</evidence>
<dbReference type="EMBL" id="JACHJO010000007">
    <property type="protein sequence ID" value="MBB6120607.1"/>
    <property type="molecule type" value="Genomic_DNA"/>
</dbReference>
<feature type="compositionally biased region" description="Basic and acidic residues" evidence="6">
    <location>
        <begin position="8"/>
        <end position="23"/>
    </location>
</feature>
<keyword evidence="5" id="KW-0720">Serine protease</keyword>
<dbReference type="AlphaFoldDB" id="A0A841IPF1"/>
<dbReference type="Pfam" id="PF02897">
    <property type="entry name" value="Peptidase_S9_N"/>
    <property type="match status" value="1"/>
</dbReference>
<dbReference type="InterPro" id="IPR051167">
    <property type="entry name" value="Prolyl_oligopep/macrocyclase"/>
</dbReference>
<dbReference type="InterPro" id="IPR029058">
    <property type="entry name" value="AB_hydrolase_fold"/>
</dbReference>
<dbReference type="Pfam" id="PF00326">
    <property type="entry name" value="Peptidase_S9"/>
    <property type="match status" value="1"/>
</dbReference>
<name>A0A841IPF1_9ACTN</name>
<dbReference type="GO" id="GO:0004252">
    <property type="term" value="F:serine-type endopeptidase activity"/>
    <property type="evidence" value="ECO:0007669"/>
    <property type="project" value="UniProtKB-EC"/>
</dbReference>
<dbReference type="Gene3D" id="3.40.50.1820">
    <property type="entry name" value="alpha/beta hydrolase"/>
    <property type="match status" value="1"/>
</dbReference>
<evidence type="ECO:0000256" key="2">
    <source>
        <dbReference type="ARBA" id="ARBA00011897"/>
    </source>
</evidence>
<accession>A0A841IPF1</accession>
<evidence type="ECO:0000259" key="7">
    <source>
        <dbReference type="Pfam" id="PF00326"/>
    </source>
</evidence>
<keyword evidence="4 9" id="KW-0378">Hydrolase</keyword>
<dbReference type="GO" id="GO:0005829">
    <property type="term" value="C:cytosol"/>
    <property type="evidence" value="ECO:0007669"/>
    <property type="project" value="TreeGrafter"/>
</dbReference>
<dbReference type="InterPro" id="IPR001375">
    <property type="entry name" value="Peptidase_S9_cat"/>
</dbReference>
<dbReference type="GO" id="GO:0070012">
    <property type="term" value="F:oligopeptidase activity"/>
    <property type="evidence" value="ECO:0007669"/>
    <property type="project" value="TreeGrafter"/>
</dbReference>
<evidence type="ECO:0000256" key="6">
    <source>
        <dbReference type="SAM" id="MobiDB-lite"/>
    </source>
</evidence>
<keyword evidence="10" id="KW-1185">Reference proteome</keyword>
<evidence type="ECO:0000256" key="3">
    <source>
        <dbReference type="ARBA" id="ARBA00022670"/>
    </source>
</evidence>
<evidence type="ECO:0000313" key="10">
    <source>
        <dbReference type="Proteomes" id="UP000536604"/>
    </source>
</evidence>
<dbReference type="PANTHER" id="PTHR42881:SF2">
    <property type="entry name" value="PROLYL ENDOPEPTIDASE"/>
    <property type="match status" value="1"/>
</dbReference>
<organism evidence="9 10">
    <name type="scientific">Nocardiopsis algeriensis</name>
    <dbReference type="NCBI Taxonomy" id="1478215"/>
    <lineage>
        <taxon>Bacteria</taxon>
        <taxon>Bacillati</taxon>
        <taxon>Actinomycetota</taxon>
        <taxon>Actinomycetes</taxon>
        <taxon>Streptosporangiales</taxon>
        <taxon>Nocardiopsidaceae</taxon>
        <taxon>Nocardiopsis</taxon>
    </lineage>
</organism>
<dbReference type="InterPro" id="IPR002470">
    <property type="entry name" value="Peptidase_S9A"/>
</dbReference>
<dbReference type="PANTHER" id="PTHR42881">
    <property type="entry name" value="PROLYL ENDOPEPTIDASE"/>
    <property type="match status" value="1"/>
</dbReference>
<evidence type="ECO:0000256" key="5">
    <source>
        <dbReference type="ARBA" id="ARBA00022825"/>
    </source>
</evidence>
<sequence>MSSAPPHPRTDGVPARRDAVVEHPHGYAVTDPYRWLEDGRSPECAAWLEAQERMFAEAAASWPHRAAWRELLEEAAAVTVDSPPVWRRGRRFRLRTTPGRQLPALAVTEPGGPSRTLLDPLAEDASGAVTLDAWRPSPGGNLLAYQMSHQGDERPRLRVLDVASGRVVDGPLETGRVTPVAWLGDTAFCYVSASGNGGRRLRLHRIGTDPGHDPVLFTTDLPQLSVTADPSGRRLAVSEAPGATSGNRLWLADLRDGPAEEPRFLPVFDGTDRSTRALLKFAPGGRIHAVTDDGAPFGRLCAVDPAAPHSRDWETVIAEEPGSVLYSCAALTDPDGGGLRLLVARTRRGLSTLRLHAADGSPLAEVATPGPGHVSRLTAPPEGAPSAWFTYTDFTTPPQVHRFDLRGRRCVPDPEEPARTPDRPAAGKRPRVEQVTYTSDDGTPVRMHLVTPPGRTGPLPTLLTAYGGFGASTPPTYSPSVAAWVAAGGAYAIASVRGGGEEGTGWHAAGRGAGKPNAVTDLLAAARWLIGQGRTGPDRLAIRGSSHSGFMVAAALTREPGLFAAAVCSDPVTDMLRYHLFGLGRLWTEEFGTAEDPDQCAVLLGYSPYHRVRAGTPYPAVLLTCPRVDPRVDSLHARKMTAALQHATTSGRPVVLRCESGVGHGPRSLDRGLGLQTDVLAFCAAHTGLTPGDASR</sequence>
<dbReference type="PRINTS" id="PR00862">
    <property type="entry name" value="PROLIGOPTASE"/>
</dbReference>
<feature type="region of interest" description="Disordered" evidence="6">
    <location>
        <begin position="409"/>
        <end position="434"/>
    </location>
</feature>
<dbReference type="RefSeq" id="WP_184291839.1">
    <property type="nucleotide sequence ID" value="NZ_JACHJO010000007.1"/>
</dbReference>
<dbReference type="SUPFAM" id="SSF53474">
    <property type="entry name" value="alpha/beta-Hydrolases"/>
    <property type="match status" value="1"/>
</dbReference>
<dbReference type="SUPFAM" id="SSF50993">
    <property type="entry name" value="Peptidase/esterase 'gauge' domain"/>
    <property type="match status" value="1"/>
</dbReference>
<evidence type="ECO:0000256" key="1">
    <source>
        <dbReference type="ARBA" id="ARBA00001070"/>
    </source>
</evidence>